<evidence type="ECO:0000256" key="1">
    <source>
        <dbReference type="ARBA" id="ARBA00001933"/>
    </source>
</evidence>
<dbReference type="PANTHER" id="PTHR42885">
    <property type="entry name" value="HISTIDINOL-PHOSPHATE AMINOTRANSFERASE-RELATED"/>
    <property type="match status" value="1"/>
</dbReference>
<evidence type="ECO:0000256" key="2">
    <source>
        <dbReference type="ARBA" id="ARBA00022898"/>
    </source>
</evidence>
<dbReference type="InterPro" id="IPR004839">
    <property type="entry name" value="Aminotransferase_I/II_large"/>
</dbReference>
<dbReference type="InterPro" id="IPR015422">
    <property type="entry name" value="PyrdxlP-dep_Trfase_small"/>
</dbReference>
<keyword evidence="2" id="KW-0663">Pyridoxal phosphate</keyword>
<keyword evidence="3" id="KW-0808">Transferase</keyword>
<gene>
    <name evidence="5" type="ORF">SAMN04488069_11088</name>
</gene>
<dbReference type="CDD" id="cd00609">
    <property type="entry name" value="AAT_like"/>
    <property type="match status" value="1"/>
</dbReference>
<evidence type="ECO:0000259" key="4">
    <source>
        <dbReference type="Pfam" id="PF00155"/>
    </source>
</evidence>
<dbReference type="Pfam" id="PF00155">
    <property type="entry name" value="Aminotran_1_2"/>
    <property type="match status" value="1"/>
</dbReference>
<dbReference type="Proteomes" id="UP000199249">
    <property type="component" value="Unassembled WGS sequence"/>
</dbReference>
<evidence type="ECO:0000313" key="5">
    <source>
        <dbReference type="EMBL" id="SDY59035.1"/>
    </source>
</evidence>
<comment type="similarity">
    <text evidence="3">Belongs to the class-I pyridoxal-phosphate-dependent aminotransferase family.</text>
</comment>
<dbReference type="RefSeq" id="WP_092741649.1">
    <property type="nucleotide sequence ID" value="NZ_FNOV01000010.1"/>
</dbReference>
<reference evidence="6" key="1">
    <citation type="submission" date="2016-10" db="EMBL/GenBank/DDBJ databases">
        <authorList>
            <person name="Varghese N."/>
            <person name="Submissions S."/>
        </authorList>
    </citation>
    <scope>NUCLEOTIDE SEQUENCE [LARGE SCALE GENOMIC DNA]</scope>
    <source>
        <strain evidence="6">CGMCC 1.8975</strain>
    </source>
</reference>
<dbReference type="PROSITE" id="PS00105">
    <property type="entry name" value="AA_TRANSFER_CLASS_1"/>
    <property type="match status" value="1"/>
</dbReference>
<sequence>MLYGHGDDGYRHAHQVVADFSTNVWYGGEPAGLKEYIFGQWATVNRYPEVLAESLAARIAAHHGLPSSQVLMSSGTTESIYLLAQAWAGGRTTIVTPAFAEYEDAARLHRHQLTFQAWEHLCSGPPLAADLVFICNPNNPTGSVLREAELVELLTRNPQTVFVLDEAFIEFTTSIATALPLLSRFSNLVIMRSMTKAYAIPGLRLGYVAASKSLITRLIHGKAPWTVSTLAAAAGHFIFEHFATVQPPTAQLLADRAIFAAQLAGNDALEVHPSHTHYFVGQLRRGTAANLKTWLLTHHGLLIRDAANFRGLMPAHFRLCTRPPAENQLLINALREWTALPA</sequence>
<feature type="domain" description="Aminotransferase class I/classII large" evidence="4">
    <location>
        <begin position="42"/>
        <end position="334"/>
    </location>
</feature>
<accession>A0A1H3L574</accession>
<evidence type="ECO:0000313" key="6">
    <source>
        <dbReference type="Proteomes" id="UP000199249"/>
    </source>
</evidence>
<evidence type="ECO:0000256" key="3">
    <source>
        <dbReference type="RuleBase" id="RU000481"/>
    </source>
</evidence>
<protein>
    <recommendedName>
        <fullName evidence="3">Aminotransferase</fullName>
        <ecNumber evidence="3">2.6.1.-</ecNumber>
    </recommendedName>
</protein>
<dbReference type="Gene3D" id="3.90.1150.10">
    <property type="entry name" value="Aspartate Aminotransferase, domain 1"/>
    <property type="match status" value="1"/>
</dbReference>
<dbReference type="SUPFAM" id="SSF53383">
    <property type="entry name" value="PLP-dependent transferases"/>
    <property type="match status" value="1"/>
</dbReference>
<keyword evidence="3" id="KW-0032">Aminotransferase</keyword>
<dbReference type="EMBL" id="FNOV01000010">
    <property type="protein sequence ID" value="SDY59035.1"/>
    <property type="molecule type" value="Genomic_DNA"/>
</dbReference>
<proteinExistence type="inferred from homology"/>
<keyword evidence="6" id="KW-1185">Reference proteome</keyword>
<dbReference type="GO" id="GO:0008483">
    <property type="term" value="F:transaminase activity"/>
    <property type="evidence" value="ECO:0007669"/>
    <property type="project" value="UniProtKB-KW"/>
</dbReference>
<dbReference type="STRING" id="651662.SAMN04488069_11088"/>
<dbReference type="GO" id="GO:0030170">
    <property type="term" value="F:pyridoxal phosphate binding"/>
    <property type="evidence" value="ECO:0007669"/>
    <property type="project" value="InterPro"/>
</dbReference>
<dbReference type="InterPro" id="IPR015421">
    <property type="entry name" value="PyrdxlP-dep_Trfase_major"/>
</dbReference>
<dbReference type="EC" id="2.6.1.-" evidence="3"/>
<dbReference type="Gene3D" id="3.40.640.10">
    <property type="entry name" value="Type I PLP-dependent aspartate aminotransferase-like (Major domain)"/>
    <property type="match status" value="1"/>
</dbReference>
<organism evidence="5 6">
    <name type="scientific">Hymenobacter psychrophilus</name>
    <dbReference type="NCBI Taxonomy" id="651662"/>
    <lineage>
        <taxon>Bacteria</taxon>
        <taxon>Pseudomonadati</taxon>
        <taxon>Bacteroidota</taxon>
        <taxon>Cytophagia</taxon>
        <taxon>Cytophagales</taxon>
        <taxon>Hymenobacteraceae</taxon>
        <taxon>Hymenobacter</taxon>
    </lineage>
</organism>
<comment type="cofactor">
    <cofactor evidence="1 3">
        <name>pyridoxal 5'-phosphate</name>
        <dbReference type="ChEBI" id="CHEBI:597326"/>
    </cofactor>
</comment>
<dbReference type="AlphaFoldDB" id="A0A1H3L574"/>
<dbReference type="InterPro" id="IPR004838">
    <property type="entry name" value="NHTrfase_class1_PyrdxlP-BS"/>
</dbReference>
<name>A0A1H3L574_9BACT</name>
<dbReference type="OrthoDB" id="9813612at2"/>
<dbReference type="PANTHER" id="PTHR42885:SF1">
    <property type="entry name" value="THREONINE-PHOSPHATE DECARBOXYLASE"/>
    <property type="match status" value="1"/>
</dbReference>
<dbReference type="InterPro" id="IPR015424">
    <property type="entry name" value="PyrdxlP-dep_Trfase"/>
</dbReference>